<keyword evidence="5 8" id="KW-0812">Transmembrane</keyword>
<feature type="transmembrane region" description="Helical" evidence="8">
    <location>
        <begin position="85"/>
        <end position="105"/>
    </location>
</feature>
<protein>
    <submittedName>
        <fullName evidence="9">Unannotated protein</fullName>
    </submittedName>
</protein>
<gene>
    <name evidence="9" type="ORF">UFOPK3564_03503</name>
</gene>
<name>A0A6J7K9M6_9ZZZZ</name>
<feature type="transmembrane region" description="Helical" evidence="8">
    <location>
        <begin position="211"/>
        <end position="228"/>
    </location>
</feature>
<dbReference type="InterPro" id="IPR050297">
    <property type="entry name" value="LipidA_mod_glycosyltrf_83"/>
</dbReference>
<feature type="transmembrane region" description="Helical" evidence="8">
    <location>
        <begin position="393"/>
        <end position="413"/>
    </location>
</feature>
<dbReference type="PANTHER" id="PTHR33908:SF11">
    <property type="entry name" value="MEMBRANE PROTEIN"/>
    <property type="match status" value="1"/>
</dbReference>
<evidence type="ECO:0000256" key="3">
    <source>
        <dbReference type="ARBA" id="ARBA00022676"/>
    </source>
</evidence>
<sequence>MTRVTEPVRTPAGLTLLALVAVGFVIRVGAMMAVRPIAYGLYDSGTYLAGAVGDKPGGVFADTHHAVGYSVFLRFVGWFTDSGSVLAMVQHGLGLVSGVLIWTALRRLGANIAVAAIGAIAVLWNFELVQLEHSILSEALYVPALAAGFSAAVWAATTRARAAVPLAMLAGLSAAVAYSARYPGILWIAAVIVIAVFAGQRSGLKARALRGAAVGIASLVLLLSYVGAQGGALNMGLDFFPGEGWNAYAGIAAAADCKRFTPPPGTRKLCDKTPVSKRPTAPEFYTWNGASPAFKLEPRGFPYSDALFAKFAAAASASVTARGAVDAAPSGGPFARYTQPVVRYLGPSGALASFLAVNRSQEAYERGASQAVFQLAPISYGSPGTGFEDMKQVVRISGGMLLILIAVSALALIRARRFRLEMLACWAFVYINWVVAGTYNPRYAVPLAVVGVLAGCFALMGLLDRSPQRESHHRNVAEAGDRSGGW</sequence>
<dbReference type="GO" id="GO:0005886">
    <property type="term" value="C:plasma membrane"/>
    <property type="evidence" value="ECO:0007669"/>
    <property type="project" value="UniProtKB-SubCell"/>
</dbReference>
<keyword evidence="2" id="KW-1003">Cell membrane</keyword>
<keyword evidence="6 8" id="KW-1133">Transmembrane helix</keyword>
<dbReference type="EMBL" id="CAFBMK010000346">
    <property type="protein sequence ID" value="CAB4951369.1"/>
    <property type="molecule type" value="Genomic_DNA"/>
</dbReference>
<feature type="transmembrane region" description="Helical" evidence="8">
    <location>
        <begin position="12"/>
        <end position="34"/>
    </location>
</feature>
<feature type="transmembrane region" description="Helical" evidence="8">
    <location>
        <begin position="185"/>
        <end position="204"/>
    </location>
</feature>
<evidence type="ECO:0000256" key="4">
    <source>
        <dbReference type="ARBA" id="ARBA00022679"/>
    </source>
</evidence>
<feature type="transmembrane region" description="Helical" evidence="8">
    <location>
        <begin position="420"/>
        <end position="437"/>
    </location>
</feature>
<feature type="transmembrane region" description="Helical" evidence="8">
    <location>
        <begin position="135"/>
        <end position="155"/>
    </location>
</feature>
<evidence type="ECO:0000256" key="5">
    <source>
        <dbReference type="ARBA" id="ARBA00022692"/>
    </source>
</evidence>
<feature type="transmembrane region" description="Helical" evidence="8">
    <location>
        <begin position="112"/>
        <end position="129"/>
    </location>
</feature>
<comment type="subcellular location">
    <subcellularLocation>
        <location evidence="1">Cell membrane</location>
        <topology evidence="1">Multi-pass membrane protein</topology>
    </subcellularLocation>
</comment>
<keyword evidence="7 8" id="KW-0472">Membrane</keyword>
<dbReference type="PANTHER" id="PTHR33908">
    <property type="entry name" value="MANNOSYLTRANSFERASE YKCB-RELATED"/>
    <property type="match status" value="1"/>
</dbReference>
<dbReference type="AlphaFoldDB" id="A0A6J7K9M6"/>
<proteinExistence type="predicted"/>
<keyword evidence="4" id="KW-0808">Transferase</keyword>
<evidence type="ECO:0000256" key="1">
    <source>
        <dbReference type="ARBA" id="ARBA00004651"/>
    </source>
</evidence>
<keyword evidence="3" id="KW-0328">Glycosyltransferase</keyword>
<reference evidence="9" key="1">
    <citation type="submission" date="2020-05" db="EMBL/GenBank/DDBJ databases">
        <authorList>
            <person name="Chiriac C."/>
            <person name="Salcher M."/>
            <person name="Ghai R."/>
            <person name="Kavagutti S V."/>
        </authorList>
    </citation>
    <scope>NUCLEOTIDE SEQUENCE</scope>
</reference>
<evidence type="ECO:0000256" key="6">
    <source>
        <dbReference type="ARBA" id="ARBA00022989"/>
    </source>
</evidence>
<evidence type="ECO:0000256" key="7">
    <source>
        <dbReference type="ARBA" id="ARBA00023136"/>
    </source>
</evidence>
<evidence type="ECO:0000256" key="2">
    <source>
        <dbReference type="ARBA" id="ARBA00022475"/>
    </source>
</evidence>
<dbReference type="GO" id="GO:0008610">
    <property type="term" value="P:lipid biosynthetic process"/>
    <property type="evidence" value="ECO:0007669"/>
    <property type="project" value="UniProtKB-ARBA"/>
</dbReference>
<evidence type="ECO:0000256" key="8">
    <source>
        <dbReference type="SAM" id="Phobius"/>
    </source>
</evidence>
<feature type="transmembrane region" description="Helical" evidence="8">
    <location>
        <begin position="162"/>
        <end position="179"/>
    </location>
</feature>
<evidence type="ECO:0000313" key="9">
    <source>
        <dbReference type="EMBL" id="CAB4951369.1"/>
    </source>
</evidence>
<feature type="transmembrane region" description="Helical" evidence="8">
    <location>
        <begin position="443"/>
        <end position="463"/>
    </location>
</feature>
<dbReference type="GO" id="GO:0016763">
    <property type="term" value="F:pentosyltransferase activity"/>
    <property type="evidence" value="ECO:0007669"/>
    <property type="project" value="TreeGrafter"/>
</dbReference>
<accession>A0A6J7K9M6</accession>
<organism evidence="9">
    <name type="scientific">freshwater metagenome</name>
    <dbReference type="NCBI Taxonomy" id="449393"/>
    <lineage>
        <taxon>unclassified sequences</taxon>
        <taxon>metagenomes</taxon>
        <taxon>ecological metagenomes</taxon>
    </lineage>
</organism>